<protein>
    <submittedName>
        <fullName evidence="3">CPBP family intramembrane metalloprotease</fullName>
    </submittedName>
</protein>
<dbReference type="InterPro" id="IPR052710">
    <property type="entry name" value="CAAX_protease"/>
</dbReference>
<dbReference type="AlphaFoldDB" id="A0A951UGP1"/>
<reference evidence="3" key="2">
    <citation type="journal article" date="2022" name="Microbiol. Resour. Announc.">
        <title>Metagenome Sequencing to Explore Phylogenomics of Terrestrial Cyanobacteria.</title>
        <authorList>
            <person name="Ward R.D."/>
            <person name="Stajich J.E."/>
            <person name="Johansen J.R."/>
            <person name="Huntemann M."/>
            <person name="Clum A."/>
            <person name="Foster B."/>
            <person name="Foster B."/>
            <person name="Roux S."/>
            <person name="Palaniappan K."/>
            <person name="Varghese N."/>
            <person name="Mukherjee S."/>
            <person name="Reddy T.B.K."/>
            <person name="Daum C."/>
            <person name="Copeland A."/>
            <person name="Chen I.A."/>
            <person name="Ivanova N.N."/>
            <person name="Kyrpides N.C."/>
            <person name="Shapiro N."/>
            <person name="Eloe-Fadrosh E.A."/>
            <person name="Pietrasiak N."/>
        </authorList>
    </citation>
    <scope>NUCLEOTIDE SEQUENCE</scope>
    <source>
        <strain evidence="3">JT2-VF2</strain>
    </source>
</reference>
<evidence type="ECO:0000313" key="3">
    <source>
        <dbReference type="EMBL" id="MBW4562578.1"/>
    </source>
</evidence>
<evidence type="ECO:0000313" key="4">
    <source>
        <dbReference type="Proteomes" id="UP000715781"/>
    </source>
</evidence>
<evidence type="ECO:0000256" key="1">
    <source>
        <dbReference type="SAM" id="Phobius"/>
    </source>
</evidence>
<dbReference type="GO" id="GO:0080120">
    <property type="term" value="P:CAAX-box protein maturation"/>
    <property type="evidence" value="ECO:0007669"/>
    <property type="project" value="UniProtKB-ARBA"/>
</dbReference>
<dbReference type="PANTHER" id="PTHR36435">
    <property type="entry name" value="SLR1288 PROTEIN"/>
    <property type="match status" value="1"/>
</dbReference>
<sequence>MPPNFQNPFLQLKVRNLVLRGFLLTMSLGIGLGLVQGITGLKFPNQVTTLILYILIFGLLCLWELANFNRLGINLKYVVGSLPNRHKWLPIVGLVILIIIFSLSAYLVSFYLLSLAAPSFVEKIVQQAASSPSPRSSAPLFFNLLSAIAYVIVAPITEEFLFRGIILQRWATKWGIRSAVVISGVTFGVLHANILGLSLFGIVMGVLYIKTRTLIVPIACHALNNSIAYAMGLLSGGAKTTSSVNVLEQLRSGWWFGALLMLVSLPLLVRFISRNWPRQNASIPYFINASQDGELNNQA</sequence>
<dbReference type="PANTHER" id="PTHR36435:SF1">
    <property type="entry name" value="CAAX AMINO TERMINAL PROTEASE FAMILY PROTEIN"/>
    <property type="match status" value="1"/>
</dbReference>
<feature type="transmembrane region" description="Helical" evidence="1">
    <location>
        <begin position="138"/>
        <end position="156"/>
    </location>
</feature>
<keyword evidence="1" id="KW-1133">Transmembrane helix</keyword>
<comment type="caution">
    <text evidence="3">The sequence shown here is derived from an EMBL/GenBank/DDBJ whole genome shotgun (WGS) entry which is preliminary data.</text>
</comment>
<keyword evidence="1" id="KW-0472">Membrane</keyword>
<accession>A0A951UGP1</accession>
<reference evidence="3" key="1">
    <citation type="submission" date="2021-05" db="EMBL/GenBank/DDBJ databases">
        <authorList>
            <person name="Pietrasiak N."/>
            <person name="Ward R."/>
            <person name="Stajich J.E."/>
            <person name="Kurbessoian T."/>
        </authorList>
    </citation>
    <scope>NUCLEOTIDE SEQUENCE</scope>
    <source>
        <strain evidence="3">JT2-VF2</strain>
    </source>
</reference>
<feature type="transmembrane region" description="Helical" evidence="1">
    <location>
        <begin position="17"/>
        <end position="38"/>
    </location>
</feature>
<keyword evidence="3" id="KW-0378">Hydrolase</keyword>
<organism evidence="3 4">
    <name type="scientific">Mojavia pulchra JT2-VF2</name>
    <dbReference type="NCBI Taxonomy" id="287848"/>
    <lineage>
        <taxon>Bacteria</taxon>
        <taxon>Bacillati</taxon>
        <taxon>Cyanobacteriota</taxon>
        <taxon>Cyanophyceae</taxon>
        <taxon>Nostocales</taxon>
        <taxon>Nostocaceae</taxon>
    </lineage>
</organism>
<proteinExistence type="predicted"/>
<feature type="transmembrane region" description="Helical" evidence="1">
    <location>
        <begin position="176"/>
        <end position="207"/>
    </location>
</feature>
<dbReference type="EMBL" id="JAHHHN010000008">
    <property type="protein sequence ID" value="MBW4562578.1"/>
    <property type="molecule type" value="Genomic_DNA"/>
</dbReference>
<dbReference type="GO" id="GO:0004175">
    <property type="term" value="F:endopeptidase activity"/>
    <property type="evidence" value="ECO:0007669"/>
    <property type="project" value="UniProtKB-ARBA"/>
</dbReference>
<name>A0A951UGP1_9NOST</name>
<evidence type="ECO:0000259" key="2">
    <source>
        <dbReference type="Pfam" id="PF02517"/>
    </source>
</evidence>
<dbReference type="GO" id="GO:0008237">
    <property type="term" value="F:metallopeptidase activity"/>
    <property type="evidence" value="ECO:0007669"/>
    <property type="project" value="UniProtKB-KW"/>
</dbReference>
<keyword evidence="3" id="KW-0645">Protease</keyword>
<dbReference type="Pfam" id="PF02517">
    <property type="entry name" value="Rce1-like"/>
    <property type="match status" value="1"/>
</dbReference>
<keyword evidence="1" id="KW-0812">Transmembrane</keyword>
<dbReference type="Proteomes" id="UP000715781">
    <property type="component" value="Unassembled WGS sequence"/>
</dbReference>
<feature type="transmembrane region" description="Helical" evidence="1">
    <location>
        <begin position="88"/>
        <end position="117"/>
    </location>
</feature>
<feature type="transmembrane region" description="Helical" evidence="1">
    <location>
        <begin position="254"/>
        <end position="272"/>
    </location>
</feature>
<keyword evidence="3" id="KW-0482">Metalloprotease</keyword>
<dbReference type="InterPro" id="IPR003675">
    <property type="entry name" value="Rce1/LyrA-like_dom"/>
</dbReference>
<feature type="domain" description="CAAX prenyl protease 2/Lysostaphin resistance protein A-like" evidence="2">
    <location>
        <begin position="143"/>
        <end position="226"/>
    </location>
</feature>
<feature type="transmembrane region" description="Helical" evidence="1">
    <location>
        <begin position="50"/>
        <end position="68"/>
    </location>
</feature>
<gene>
    <name evidence="3" type="ORF">KME32_15785</name>
</gene>